<dbReference type="Pfam" id="PF03398">
    <property type="entry name" value="Ist1"/>
    <property type="match status" value="1"/>
</dbReference>
<dbReference type="HOGENOM" id="CLU_037652_3_0_1"/>
<dbReference type="Gramene" id="LPERR03G09910.1">
    <property type="protein sequence ID" value="LPERR03G09910.1"/>
    <property type="gene ID" value="LPERR03G09910"/>
</dbReference>
<dbReference type="eggNOG" id="KOG2027">
    <property type="taxonomic scope" value="Eukaryota"/>
</dbReference>
<organism evidence="2 3">
    <name type="scientific">Leersia perrieri</name>
    <dbReference type="NCBI Taxonomy" id="77586"/>
    <lineage>
        <taxon>Eukaryota</taxon>
        <taxon>Viridiplantae</taxon>
        <taxon>Streptophyta</taxon>
        <taxon>Embryophyta</taxon>
        <taxon>Tracheophyta</taxon>
        <taxon>Spermatophyta</taxon>
        <taxon>Magnoliopsida</taxon>
        <taxon>Liliopsida</taxon>
        <taxon>Poales</taxon>
        <taxon>Poaceae</taxon>
        <taxon>BOP clade</taxon>
        <taxon>Oryzoideae</taxon>
        <taxon>Oryzeae</taxon>
        <taxon>Oryzinae</taxon>
        <taxon>Leersia</taxon>
    </lineage>
</organism>
<evidence type="ECO:0000313" key="3">
    <source>
        <dbReference type="Proteomes" id="UP000032180"/>
    </source>
</evidence>
<comment type="similarity">
    <text evidence="1">Belongs to the IST1 family.</text>
</comment>
<protein>
    <recommendedName>
        <fullName evidence="4">IST1-like protein</fullName>
    </recommendedName>
</protein>
<dbReference type="STRING" id="77586.A0A0D9VS36"/>
<keyword evidence="3" id="KW-1185">Reference proteome</keyword>
<reference evidence="2 3" key="1">
    <citation type="submission" date="2012-08" db="EMBL/GenBank/DDBJ databases">
        <title>Oryza genome evolution.</title>
        <authorList>
            <person name="Wing R.A."/>
        </authorList>
    </citation>
    <scope>NUCLEOTIDE SEQUENCE</scope>
</reference>
<dbReference type="InterPro" id="IPR005061">
    <property type="entry name" value="Ist1"/>
</dbReference>
<dbReference type="AlphaFoldDB" id="A0A0D9VS36"/>
<proteinExistence type="inferred from homology"/>
<dbReference type="InterPro" id="IPR042277">
    <property type="entry name" value="IST1-like"/>
</dbReference>
<accession>A0A0D9VS36</accession>
<reference evidence="2" key="3">
    <citation type="submission" date="2015-04" db="UniProtKB">
        <authorList>
            <consortium name="EnsemblPlants"/>
        </authorList>
    </citation>
    <scope>IDENTIFICATION</scope>
</reference>
<evidence type="ECO:0008006" key="4">
    <source>
        <dbReference type="Google" id="ProtNLM"/>
    </source>
</evidence>
<dbReference type="GO" id="GO:0015031">
    <property type="term" value="P:protein transport"/>
    <property type="evidence" value="ECO:0007669"/>
    <property type="project" value="InterPro"/>
</dbReference>
<dbReference type="PANTHER" id="PTHR12161:SF26">
    <property type="entry name" value="EXPRESSED PROTEIN"/>
    <property type="match status" value="1"/>
</dbReference>
<dbReference type="FunFam" id="1.20.1260.60:FF:000002">
    <property type="entry name" value="Vacuolar protein sorting-associated protein IST1"/>
    <property type="match status" value="1"/>
</dbReference>
<sequence length="209" mass="23418">MGFIRKTSRKTGKLKTLLGLAVSRIAIARRPRLARKSIATDDVRQLLTLGHLDRAIHRAEQVMAEDNMLEAFEMIELYCKRLIEHASKLDKPGECTEEIREAAAAVMFAASWCGELPELPFARTILTDKFGSDFAEVAKDGAGIVDPMICKWKYGGMELTKLTLQLVWKLSGSATSMELKKKVTKEIGMENNIVVDFSELQEEIRDGED</sequence>
<dbReference type="Proteomes" id="UP000032180">
    <property type="component" value="Chromosome 3"/>
</dbReference>
<reference evidence="3" key="2">
    <citation type="submission" date="2013-12" db="EMBL/GenBank/DDBJ databases">
        <authorList>
            <person name="Yu Y."/>
            <person name="Lee S."/>
            <person name="de Baynast K."/>
            <person name="Wissotski M."/>
            <person name="Liu L."/>
            <person name="Talag J."/>
            <person name="Goicoechea J."/>
            <person name="Angelova A."/>
            <person name="Jetty R."/>
            <person name="Kudrna D."/>
            <person name="Golser W."/>
            <person name="Rivera L."/>
            <person name="Zhang J."/>
            <person name="Wing R."/>
        </authorList>
    </citation>
    <scope>NUCLEOTIDE SEQUENCE</scope>
</reference>
<name>A0A0D9VS36_9ORYZ</name>
<dbReference type="PANTHER" id="PTHR12161">
    <property type="entry name" value="IST1 FAMILY MEMBER"/>
    <property type="match status" value="1"/>
</dbReference>
<evidence type="ECO:0000256" key="1">
    <source>
        <dbReference type="ARBA" id="ARBA00005536"/>
    </source>
</evidence>
<evidence type="ECO:0000313" key="2">
    <source>
        <dbReference type="EnsemblPlants" id="LPERR03G09910.1"/>
    </source>
</evidence>
<dbReference type="EnsemblPlants" id="LPERR03G09910.1">
    <property type="protein sequence ID" value="LPERR03G09910.1"/>
    <property type="gene ID" value="LPERR03G09910"/>
</dbReference>
<dbReference type="Gene3D" id="1.20.1260.60">
    <property type="entry name" value="Vacuolar protein sorting-associated protein Ist1"/>
    <property type="match status" value="1"/>
</dbReference>